<accession>A0A6C0JGU9</accession>
<organism evidence="1">
    <name type="scientific">viral metagenome</name>
    <dbReference type="NCBI Taxonomy" id="1070528"/>
    <lineage>
        <taxon>unclassified sequences</taxon>
        <taxon>metagenomes</taxon>
        <taxon>organismal metagenomes</taxon>
    </lineage>
</organism>
<dbReference type="EMBL" id="MN740404">
    <property type="protein sequence ID" value="QHU04809.1"/>
    <property type="molecule type" value="Genomic_DNA"/>
</dbReference>
<evidence type="ECO:0000313" key="1">
    <source>
        <dbReference type="EMBL" id="QHU04809.1"/>
    </source>
</evidence>
<reference evidence="1" key="1">
    <citation type="journal article" date="2020" name="Nature">
        <title>Giant virus diversity and host interactions through global metagenomics.</title>
        <authorList>
            <person name="Schulz F."/>
            <person name="Roux S."/>
            <person name="Paez-Espino D."/>
            <person name="Jungbluth S."/>
            <person name="Walsh D.A."/>
            <person name="Denef V.J."/>
            <person name="McMahon K.D."/>
            <person name="Konstantinidis K.T."/>
            <person name="Eloe-Fadrosh E.A."/>
            <person name="Kyrpides N.C."/>
            <person name="Woyke T."/>
        </authorList>
    </citation>
    <scope>NUCLEOTIDE SEQUENCE</scope>
    <source>
        <strain evidence="1">GVMAG-M-3300027708-5</strain>
    </source>
</reference>
<sequence>MAKIISNGKKEFPELVQGSSDSVEPVWNFVKSEPKGNKKIYPNGDVFQGEFDSETGRPFYGIIIFVNGNIYEGPIHYSWPSQIEEETKELIDQQISVESDNFEDDYCDYDYEYETCEQDIKPTNEGVMAYPDGKTFVGVFYFGKEW</sequence>
<proteinExistence type="predicted"/>
<name>A0A6C0JGU9_9ZZZZ</name>
<protein>
    <submittedName>
        <fullName evidence="1">Uncharacterized protein</fullName>
    </submittedName>
</protein>
<dbReference type="AlphaFoldDB" id="A0A6C0JGU9"/>